<evidence type="ECO:0000313" key="2">
    <source>
        <dbReference type="Proteomes" id="UP001181355"/>
    </source>
</evidence>
<dbReference type="Proteomes" id="UP001181355">
    <property type="component" value="Chromosome"/>
</dbReference>
<organism evidence="1 2">
    <name type="scientific">Undibacterium cyanobacteriorum</name>
    <dbReference type="NCBI Taxonomy" id="3073561"/>
    <lineage>
        <taxon>Bacteria</taxon>
        <taxon>Pseudomonadati</taxon>
        <taxon>Pseudomonadota</taxon>
        <taxon>Betaproteobacteria</taxon>
        <taxon>Burkholderiales</taxon>
        <taxon>Oxalobacteraceae</taxon>
        <taxon>Undibacterium</taxon>
    </lineage>
</organism>
<name>A0ABY9RFS4_9BURK</name>
<dbReference type="EMBL" id="CP133720">
    <property type="protein sequence ID" value="WMW80075.1"/>
    <property type="molecule type" value="Genomic_DNA"/>
</dbReference>
<proteinExistence type="predicted"/>
<keyword evidence="2" id="KW-1185">Reference proteome</keyword>
<reference evidence="1" key="1">
    <citation type="submission" date="2023-09" db="EMBL/GenBank/DDBJ databases">
        <title>Undibacterium sp. 20NA77.5 isolated from freshwater.</title>
        <authorList>
            <person name="Le V."/>
            <person name="Ko S.-R."/>
            <person name="Ahn C.-Y."/>
            <person name="Oh H.-M."/>
        </authorList>
    </citation>
    <scope>NUCLEOTIDE SEQUENCE</scope>
    <source>
        <strain evidence="1">20NA77.5</strain>
    </source>
</reference>
<evidence type="ECO:0000313" key="1">
    <source>
        <dbReference type="EMBL" id="WMW80075.1"/>
    </source>
</evidence>
<protein>
    <submittedName>
        <fullName evidence="1">Uncharacterized protein</fullName>
    </submittedName>
</protein>
<sequence>MPKQEKYFAKVEEFKVRFRLLATEEIRRRQSQGSLVKEAAVAYREILKERGDLS</sequence>
<dbReference type="RefSeq" id="WP_309481568.1">
    <property type="nucleotide sequence ID" value="NZ_CP133720.1"/>
</dbReference>
<accession>A0ABY9RFS4</accession>
<gene>
    <name evidence="1" type="ORF">RF679_15685</name>
</gene>